<accession>A0ABP3I9C4</accession>
<proteinExistence type="predicted"/>
<dbReference type="Proteomes" id="UP001500879">
    <property type="component" value="Unassembled WGS sequence"/>
</dbReference>
<feature type="transmembrane region" description="Helical" evidence="1">
    <location>
        <begin position="27"/>
        <end position="45"/>
    </location>
</feature>
<dbReference type="EMBL" id="BAAABX010000009">
    <property type="protein sequence ID" value="GAA0392296.1"/>
    <property type="molecule type" value="Genomic_DNA"/>
</dbReference>
<evidence type="ECO:0000256" key="1">
    <source>
        <dbReference type="SAM" id="Phobius"/>
    </source>
</evidence>
<protein>
    <submittedName>
        <fullName evidence="2">Uncharacterized protein</fullName>
    </submittedName>
</protein>
<evidence type="ECO:0000313" key="2">
    <source>
        <dbReference type="EMBL" id="GAA0392296.1"/>
    </source>
</evidence>
<keyword evidence="1" id="KW-0472">Membrane</keyword>
<organism evidence="2 3">
    <name type="scientific">Streptomyces luteireticuli</name>
    <dbReference type="NCBI Taxonomy" id="173858"/>
    <lineage>
        <taxon>Bacteria</taxon>
        <taxon>Bacillati</taxon>
        <taxon>Actinomycetota</taxon>
        <taxon>Actinomycetes</taxon>
        <taxon>Kitasatosporales</taxon>
        <taxon>Streptomycetaceae</taxon>
        <taxon>Streptomyces</taxon>
    </lineage>
</organism>
<keyword evidence="1" id="KW-0812">Transmembrane</keyword>
<comment type="caution">
    <text evidence="2">The sequence shown here is derived from an EMBL/GenBank/DDBJ whole genome shotgun (WGS) entry which is preliminary data.</text>
</comment>
<sequence>MMGAAAHALVALIGAVCVGSYVLAGELAVLVVVLASVGGLTWRVAAASRPRPLRWGRHGRPVSEMSGVSGVSGVRIRHQGDAHVVHDEGRQRQ</sequence>
<evidence type="ECO:0000313" key="3">
    <source>
        <dbReference type="Proteomes" id="UP001500879"/>
    </source>
</evidence>
<name>A0ABP3I9C4_9ACTN</name>
<keyword evidence="3" id="KW-1185">Reference proteome</keyword>
<gene>
    <name evidence="2" type="ORF">GCM10010357_11330</name>
</gene>
<keyword evidence="1" id="KW-1133">Transmembrane helix</keyword>
<reference evidence="3" key="1">
    <citation type="journal article" date="2019" name="Int. J. Syst. Evol. Microbiol.">
        <title>The Global Catalogue of Microorganisms (GCM) 10K type strain sequencing project: providing services to taxonomists for standard genome sequencing and annotation.</title>
        <authorList>
            <consortium name="The Broad Institute Genomics Platform"/>
            <consortium name="The Broad Institute Genome Sequencing Center for Infectious Disease"/>
            <person name="Wu L."/>
            <person name="Ma J."/>
        </authorList>
    </citation>
    <scope>NUCLEOTIDE SEQUENCE [LARGE SCALE GENOMIC DNA]</scope>
    <source>
        <strain evidence="3">JCM 4788</strain>
    </source>
</reference>